<name>A0A135YMA5_9FIRM</name>
<feature type="binding site" evidence="9">
    <location>
        <position position="128"/>
    </location>
    <ligand>
        <name>Zn(2+)</name>
        <dbReference type="ChEBI" id="CHEBI:29105"/>
        <note>catalytic</note>
    </ligand>
</feature>
<evidence type="ECO:0000256" key="9">
    <source>
        <dbReference type="HAMAP-Rule" id="MF_00009"/>
    </source>
</evidence>
<dbReference type="GO" id="GO:0008270">
    <property type="term" value="F:zinc ion binding"/>
    <property type="evidence" value="ECO:0007669"/>
    <property type="project" value="UniProtKB-UniRule"/>
</dbReference>
<evidence type="ECO:0000256" key="4">
    <source>
        <dbReference type="ARBA" id="ARBA00022722"/>
    </source>
</evidence>
<dbReference type="Pfam" id="PF02130">
    <property type="entry name" value="YbeY"/>
    <property type="match status" value="1"/>
</dbReference>
<dbReference type="PANTHER" id="PTHR46986">
    <property type="entry name" value="ENDORIBONUCLEASE YBEY, CHLOROPLASTIC"/>
    <property type="match status" value="1"/>
</dbReference>
<dbReference type="GO" id="GO:0006364">
    <property type="term" value="P:rRNA processing"/>
    <property type="evidence" value="ECO:0007669"/>
    <property type="project" value="UniProtKB-UniRule"/>
</dbReference>
<gene>
    <name evidence="9" type="primary">ybeY</name>
    <name evidence="10" type="ORF">HMPREF3195_01823</name>
</gene>
<comment type="cofactor">
    <cofactor evidence="9">
        <name>Zn(2+)</name>
        <dbReference type="ChEBI" id="CHEBI:29105"/>
    </cofactor>
    <text evidence="9">Binds 1 zinc ion.</text>
</comment>
<evidence type="ECO:0000256" key="2">
    <source>
        <dbReference type="ARBA" id="ARBA00022517"/>
    </source>
</evidence>
<evidence type="ECO:0000256" key="7">
    <source>
        <dbReference type="ARBA" id="ARBA00022801"/>
    </source>
</evidence>
<keyword evidence="4 9" id="KW-0540">Nuclease</keyword>
<comment type="similarity">
    <text evidence="1 9">Belongs to the endoribonuclease YbeY family.</text>
</comment>
<protein>
    <recommendedName>
        <fullName evidence="9">Endoribonuclease YbeY</fullName>
        <ecNumber evidence="9">3.1.-.-</ecNumber>
    </recommendedName>
</protein>
<dbReference type="GO" id="GO:0005737">
    <property type="term" value="C:cytoplasm"/>
    <property type="evidence" value="ECO:0007669"/>
    <property type="project" value="UniProtKB-SubCell"/>
</dbReference>
<sequence>MEIIFDDRQTYKKIDEDILDKVERVMLAVLDYEDYDDNYEVSLSFVDNEEIRNLNRDFRNIDRVTDVLSFPMLSDDEFDIEYEEESLGDIVISIQRADEQAEEFDHSLEREICFLVCHSMFHLLGYDHMEEEEAKDMHRREEEVLNGLDITRDEGYEK</sequence>
<evidence type="ECO:0000256" key="5">
    <source>
        <dbReference type="ARBA" id="ARBA00022723"/>
    </source>
</evidence>
<dbReference type="Proteomes" id="UP000070326">
    <property type="component" value="Unassembled WGS sequence"/>
</dbReference>
<keyword evidence="2 9" id="KW-0690">Ribosome biogenesis</keyword>
<dbReference type="AlphaFoldDB" id="A0A135YMA5"/>
<evidence type="ECO:0000256" key="3">
    <source>
        <dbReference type="ARBA" id="ARBA00022552"/>
    </source>
</evidence>
<dbReference type="NCBIfam" id="TIGR00043">
    <property type="entry name" value="rRNA maturation RNase YbeY"/>
    <property type="match status" value="1"/>
</dbReference>
<dbReference type="InterPro" id="IPR002036">
    <property type="entry name" value="YbeY"/>
</dbReference>
<feature type="binding site" evidence="9">
    <location>
        <position position="118"/>
    </location>
    <ligand>
        <name>Zn(2+)</name>
        <dbReference type="ChEBI" id="CHEBI:29105"/>
        <note>catalytic</note>
    </ligand>
</feature>
<dbReference type="HAMAP" id="MF_00009">
    <property type="entry name" value="Endoribonucl_YbeY"/>
    <property type="match status" value="1"/>
</dbReference>
<dbReference type="GO" id="GO:0004222">
    <property type="term" value="F:metalloendopeptidase activity"/>
    <property type="evidence" value="ECO:0007669"/>
    <property type="project" value="InterPro"/>
</dbReference>
<dbReference type="STRING" id="1261.HMPREF3195_01823"/>
<dbReference type="InterPro" id="IPR023091">
    <property type="entry name" value="MetalPrtase_cat_dom_sf_prd"/>
</dbReference>
<keyword evidence="6 9" id="KW-0255">Endonuclease</keyword>
<keyword evidence="8 9" id="KW-0862">Zinc</keyword>
<dbReference type="GO" id="GO:0004521">
    <property type="term" value="F:RNA endonuclease activity"/>
    <property type="evidence" value="ECO:0007669"/>
    <property type="project" value="UniProtKB-UniRule"/>
</dbReference>
<organism evidence="10 11">
    <name type="scientific">Peptostreptococcus anaerobius</name>
    <dbReference type="NCBI Taxonomy" id="1261"/>
    <lineage>
        <taxon>Bacteria</taxon>
        <taxon>Bacillati</taxon>
        <taxon>Bacillota</taxon>
        <taxon>Clostridia</taxon>
        <taxon>Peptostreptococcales</taxon>
        <taxon>Peptostreptococcaceae</taxon>
        <taxon>Peptostreptococcus</taxon>
    </lineage>
</organism>
<reference evidence="10 11" key="1">
    <citation type="submission" date="2016-02" db="EMBL/GenBank/DDBJ databases">
        <authorList>
            <person name="Wen L."/>
            <person name="He K."/>
            <person name="Yang H."/>
        </authorList>
    </citation>
    <scope>NUCLEOTIDE SEQUENCE [LARGE SCALE GENOMIC DNA]</scope>
    <source>
        <strain evidence="10 11">MJR8628A</strain>
    </source>
</reference>
<dbReference type="EC" id="3.1.-.-" evidence="9"/>
<evidence type="ECO:0000313" key="11">
    <source>
        <dbReference type="Proteomes" id="UP000070326"/>
    </source>
</evidence>
<comment type="function">
    <text evidence="9">Single strand-specific metallo-endoribonuclease involved in late-stage 70S ribosome quality control and in maturation of the 3' terminus of the 16S rRNA.</text>
</comment>
<keyword evidence="9" id="KW-0963">Cytoplasm</keyword>
<evidence type="ECO:0000256" key="6">
    <source>
        <dbReference type="ARBA" id="ARBA00022759"/>
    </source>
</evidence>
<dbReference type="PANTHER" id="PTHR46986:SF1">
    <property type="entry name" value="ENDORIBONUCLEASE YBEY, CHLOROPLASTIC"/>
    <property type="match status" value="1"/>
</dbReference>
<comment type="caution">
    <text evidence="10">The sequence shown here is derived from an EMBL/GenBank/DDBJ whole genome shotgun (WGS) entry which is preliminary data.</text>
</comment>
<proteinExistence type="inferred from homology"/>
<keyword evidence="5 9" id="KW-0479">Metal-binding</keyword>
<feature type="binding site" evidence="9">
    <location>
        <position position="122"/>
    </location>
    <ligand>
        <name>Zn(2+)</name>
        <dbReference type="ChEBI" id="CHEBI:29105"/>
        <note>catalytic</note>
    </ligand>
</feature>
<evidence type="ECO:0000313" key="10">
    <source>
        <dbReference type="EMBL" id="KXI10504.1"/>
    </source>
</evidence>
<comment type="subcellular location">
    <subcellularLocation>
        <location evidence="9">Cytoplasm</location>
    </subcellularLocation>
</comment>
<accession>A0A135YMA5</accession>
<dbReference type="SUPFAM" id="SSF55486">
    <property type="entry name" value="Metalloproteases ('zincins'), catalytic domain"/>
    <property type="match status" value="1"/>
</dbReference>
<dbReference type="RefSeq" id="WP_021934771.1">
    <property type="nucleotide sequence ID" value="NZ_CAXUJS010000006.1"/>
</dbReference>
<dbReference type="EMBL" id="LSQZ01000091">
    <property type="protein sequence ID" value="KXI10504.1"/>
    <property type="molecule type" value="Genomic_DNA"/>
</dbReference>
<evidence type="ECO:0000256" key="8">
    <source>
        <dbReference type="ARBA" id="ARBA00022833"/>
    </source>
</evidence>
<dbReference type="eggNOG" id="COG0319">
    <property type="taxonomic scope" value="Bacteria"/>
</dbReference>
<dbReference type="Gene3D" id="3.40.390.30">
    <property type="entry name" value="Metalloproteases ('zincins'), catalytic domain"/>
    <property type="match status" value="1"/>
</dbReference>
<evidence type="ECO:0000256" key="1">
    <source>
        <dbReference type="ARBA" id="ARBA00010875"/>
    </source>
</evidence>
<keyword evidence="7 9" id="KW-0378">Hydrolase</keyword>
<dbReference type="PATRIC" id="fig|1261.3.peg.701"/>
<keyword evidence="3 9" id="KW-0698">rRNA processing</keyword>